<keyword evidence="2" id="KW-1185">Reference proteome</keyword>
<dbReference type="PaxDb" id="29760-VIT_03s0088g01300.t01"/>
<evidence type="ECO:0000313" key="1">
    <source>
        <dbReference type="EMBL" id="CBI25064.3"/>
    </source>
</evidence>
<gene>
    <name evidence="1" type="ordered locus">VIT_03s0088g01300</name>
</gene>
<dbReference type="HOGENOM" id="CLU_2948861_0_0_1"/>
<feature type="non-terminal residue" evidence="1">
    <location>
        <position position="1"/>
    </location>
</feature>
<protein>
    <submittedName>
        <fullName evidence="1">Uncharacterized protein</fullName>
    </submittedName>
</protein>
<dbReference type="Proteomes" id="UP000009183">
    <property type="component" value="Chromosome 3"/>
</dbReference>
<dbReference type="AlphaFoldDB" id="D7T3I3"/>
<organism evidence="1 2">
    <name type="scientific">Vitis vinifera</name>
    <name type="common">Grape</name>
    <dbReference type="NCBI Taxonomy" id="29760"/>
    <lineage>
        <taxon>Eukaryota</taxon>
        <taxon>Viridiplantae</taxon>
        <taxon>Streptophyta</taxon>
        <taxon>Embryophyta</taxon>
        <taxon>Tracheophyta</taxon>
        <taxon>Spermatophyta</taxon>
        <taxon>Magnoliopsida</taxon>
        <taxon>eudicotyledons</taxon>
        <taxon>Gunneridae</taxon>
        <taxon>Pentapetalae</taxon>
        <taxon>rosids</taxon>
        <taxon>Vitales</taxon>
        <taxon>Vitaceae</taxon>
        <taxon>Viteae</taxon>
        <taxon>Vitis</taxon>
    </lineage>
</organism>
<evidence type="ECO:0000313" key="2">
    <source>
        <dbReference type="Proteomes" id="UP000009183"/>
    </source>
</evidence>
<sequence>ICKTARLVWKTGFLAHFTRSFRLSEPPNLDLKPTRIEFKMKNTQPKLNPNTNTCPGLSKS</sequence>
<accession>D7T3I3</accession>
<proteinExistence type="predicted"/>
<reference evidence="2" key="1">
    <citation type="journal article" date="2007" name="Nature">
        <title>The grapevine genome sequence suggests ancestral hexaploidization in major angiosperm phyla.</title>
        <authorList>
            <consortium name="The French-Italian Public Consortium for Grapevine Genome Characterization."/>
            <person name="Jaillon O."/>
            <person name="Aury J.-M."/>
            <person name="Noel B."/>
            <person name="Policriti A."/>
            <person name="Clepet C."/>
            <person name="Casagrande A."/>
            <person name="Choisne N."/>
            <person name="Aubourg S."/>
            <person name="Vitulo N."/>
            <person name="Jubin C."/>
            <person name="Vezzi A."/>
            <person name="Legeai F."/>
            <person name="Hugueney P."/>
            <person name="Dasilva C."/>
            <person name="Horner D."/>
            <person name="Mica E."/>
            <person name="Jublot D."/>
            <person name="Poulain J."/>
            <person name="Bruyere C."/>
            <person name="Billault A."/>
            <person name="Segurens B."/>
            <person name="Gouyvenoux M."/>
            <person name="Ugarte E."/>
            <person name="Cattonaro F."/>
            <person name="Anthouard V."/>
            <person name="Vico V."/>
            <person name="Del Fabbro C."/>
            <person name="Alaux M."/>
            <person name="Di Gaspero G."/>
            <person name="Dumas V."/>
            <person name="Felice N."/>
            <person name="Paillard S."/>
            <person name="Juman I."/>
            <person name="Moroldo M."/>
            <person name="Scalabrin S."/>
            <person name="Canaguier A."/>
            <person name="Le Clainche I."/>
            <person name="Malacrida G."/>
            <person name="Durand E."/>
            <person name="Pesole G."/>
            <person name="Laucou V."/>
            <person name="Chatelet P."/>
            <person name="Merdinoglu D."/>
            <person name="Delledonne M."/>
            <person name="Pezzotti M."/>
            <person name="Lecharny A."/>
            <person name="Scarpelli C."/>
            <person name="Artiguenave F."/>
            <person name="Pe M.E."/>
            <person name="Valle G."/>
            <person name="Morgante M."/>
            <person name="Caboche M."/>
            <person name="Adam-Blondon A.-F."/>
            <person name="Weissenbach J."/>
            <person name="Quetier F."/>
            <person name="Wincker P."/>
        </authorList>
    </citation>
    <scope>NUCLEOTIDE SEQUENCE [LARGE SCALE GENOMIC DNA]</scope>
    <source>
        <strain evidence="2">cv. Pinot noir / PN40024</strain>
    </source>
</reference>
<name>D7T3I3_VITVI</name>
<dbReference type="EMBL" id="FN595512">
    <property type="protein sequence ID" value="CBI25064.3"/>
    <property type="molecule type" value="Genomic_DNA"/>
</dbReference>
<dbReference type="InParanoid" id="D7T3I3"/>